<sequence>MYIPQFLTKVHGYSAIFSGIGLLPMMLIFSIVSYISGSLYERLGAKAIVSAGTVCMCVGMFMLSHLTEHTTYPSLVSGLMILGAGVGLFYSTITTIAIMVVALSRASLAGAIFYMCQIAGGAIGLGMNTIIVTMAPNLPSGIDRAFTVNAYLALAGLVVCLLFVNGKDVEVDYTEEGIM</sequence>
<feature type="domain" description="Major facilitator superfamily (MFS) profile" evidence="7">
    <location>
        <begin position="1"/>
        <end position="168"/>
    </location>
</feature>
<evidence type="ECO:0000256" key="3">
    <source>
        <dbReference type="ARBA" id="ARBA00022692"/>
    </source>
</evidence>
<dbReference type="PANTHER" id="PTHR42718:SF9">
    <property type="entry name" value="MAJOR FACILITATOR SUPERFAMILY MULTIDRUG TRANSPORTER MFSC"/>
    <property type="match status" value="1"/>
</dbReference>
<keyword evidence="9" id="KW-1185">Reference proteome</keyword>
<dbReference type="Gene3D" id="1.20.1250.20">
    <property type="entry name" value="MFS general substrate transporter like domains"/>
    <property type="match status" value="1"/>
</dbReference>
<keyword evidence="5 6" id="KW-0472">Membrane</keyword>
<organism evidence="8 9">
    <name type="scientific">Microbulbifer echini</name>
    <dbReference type="NCBI Taxonomy" id="1529067"/>
    <lineage>
        <taxon>Bacteria</taxon>
        <taxon>Pseudomonadati</taxon>
        <taxon>Pseudomonadota</taxon>
        <taxon>Gammaproteobacteria</taxon>
        <taxon>Cellvibrionales</taxon>
        <taxon>Microbulbiferaceae</taxon>
        <taxon>Microbulbifer</taxon>
    </lineage>
</organism>
<comment type="subcellular location">
    <subcellularLocation>
        <location evidence="1">Membrane</location>
        <topology evidence="1">Multi-pass membrane protein</topology>
    </subcellularLocation>
</comment>
<name>A0ABV4NPA1_9GAMM</name>
<protein>
    <submittedName>
        <fullName evidence="8">MFS transporter</fullName>
    </submittedName>
</protein>
<accession>A0ABV4NPA1</accession>
<evidence type="ECO:0000259" key="7">
    <source>
        <dbReference type="PROSITE" id="PS50850"/>
    </source>
</evidence>
<dbReference type="Proteomes" id="UP001569414">
    <property type="component" value="Unassembled WGS sequence"/>
</dbReference>
<evidence type="ECO:0000256" key="5">
    <source>
        <dbReference type="ARBA" id="ARBA00023136"/>
    </source>
</evidence>
<evidence type="ECO:0000313" key="8">
    <source>
        <dbReference type="EMBL" id="MFA0790831.1"/>
    </source>
</evidence>
<gene>
    <name evidence="8" type="ORF">ACCI51_09770</name>
</gene>
<dbReference type="InterPro" id="IPR036259">
    <property type="entry name" value="MFS_trans_sf"/>
</dbReference>
<keyword evidence="2" id="KW-0813">Transport</keyword>
<keyword evidence="3 6" id="KW-0812">Transmembrane</keyword>
<evidence type="ECO:0000256" key="1">
    <source>
        <dbReference type="ARBA" id="ARBA00004141"/>
    </source>
</evidence>
<feature type="transmembrane region" description="Helical" evidence="6">
    <location>
        <begin position="47"/>
        <end position="67"/>
    </location>
</feature>
<keyword evidence="4 6" id="KW-1133">Transmembrane helix</keyword>
<dbReference type="EMBL" id="JBGMEL010000008">
    <property type="protein sequence ID" value="MFA0790831.1"/>
    <property type="molecule type" value="Genomic_DNA"/>
</dbReference>
<feature type="transmembrane region" description="Helical" evidence="6">
    <location>
        <begin position="79"/>
        <end position="104"/>
    </location>
</feature>
<feature type="transmembrane region" description="Helical" evidence="6">
    <location>
        <begin position="111"/>
        <end position="134"/>
    </location>
</feature>
<evidence type="ECO:0000313" key="9">
    <source>
        <dbReference type="Proteomes" id="UP001569414"/>
    </source>
</evidence>
<reference evidence="8 9" key="1">
    <citation type="submission" date="2024-08" db="EMBL/GenBank/DDBJ databases">
        <authorList>
            <person name="Ishaq N."/>
        </authorList>
    </citation>
    <scope>NUCLEOTIDE SEQUENCE [LARGE SCALE GENOMIC DNA]</scope>
    <source>
        <strain evidence="8 9">JCM 30400</strain>
    </source>
</reference>
<dbReference type="RefSeq" id="WP_371843429.1">
    <property type="nucleotide sequence ID" value="NZ_JBGMEL010000008.1"/>
</dbReference>
<evidence type="ECO:0000256" key="6">
    <source>
        <dbReference type="SAM" id="Phobius"/>
    </source>
</evidence>
<evidence type="ECO:0000256" key="4">
    <source>
        <dbReference type="ARBA" id="ARBA00022989"/>
    </source>
</evidence>
<feature type="transmembrane region" description="Helical" evidence="6">
    <location>
        <begin position="146"/>
        <end position="164"/>
    </location>
</feature>
<dbReference type="InterPro" id="IPR011701">
    <property type="entry name" value="MFS"/>
</dbReference>
<feature type="transmembrane region" description="Helical" evidence="6">
    <location>
        <begin position="12"/>
        <end position="35"/>
    </location>
</feature>
<comment type="caution">
    <text evidence="8">The sequence shown here is derived from an EMBL/GenBank/DDBJ whole genome shotgun (WGS) entry which is preliminary data.</text>
</comment>
<proteinExistence type="predicted"/>
<dbReference type="Pfam" id="PF07690">
    <property type="entry name" value="MFS_1"/>
    <property type="match status" value="1"/>
</dbReference>
<dbReference type="PROSITE" id="PS50850">
    <property type="entry name" value="MFS"/>
    <property type="match status" value="1"/>
</dbReference>
<dbReference type="InterPro" id="IPR020846">
    <property type="entry name" value="MFS_dom"/>
</dbReference>
<dbReference type="PANTHER" id="PTHR42718">
    <property type="entry name" value="MAJOR FACILITATOR SUPERFAMILY MULTIDRUG TRANSPORTER MFSC"/>
    <property type="match status" value="1"/>
</dbReference>
<dbReference type="SUPFAM" id="SSF103473">
    <property type="entry name" value="MFS general substrate transporter"/>
    <property type="match status" value="1"/>
</dbReference>
<evidence type="ECO:0000256" key="2">
    <source>
        <dbReference type="ARBA" id="ARBA00022448"/>
    </source>
</evidence>